<dbReference type="InterPro" id="IPR036322">
    <property type="entry name" value="WD40_repeat_dom_sf"/>
</dbReference>
<evidence type="ECO:0000259" key="1">
    <source>
        <dbReference type="PROSITE" id="PS50181"/>
    </source>
</evidence>
<protein>
    <submittedName>
        <fullName evidence="2">Oidioi.mRNA.OKI2018_I69.PAR.g10371.t1.cds</fullName>
    </submittedName>
</protein>
<dbReference type="Pfam" id="PF12937">
    <property type="entry name" value="F-box-like"/>
    <property type="match status" value="1"/>
</dbReference>
<proteinExistence type="predicted"/>
<dbReference type="InterPro" id="IPR001810">
    <property type="entry name" value="F-box_dom"/>
</dbReference>
<dbReference type="SUPFAM" id="SSF81383">
    <property type="entry name" value="F-box domain"/>
    <property type="match status" value="1"/>
</dbReference>
<dbReference type="CDD" id="cd09917">
    <property type="entry name" value="F-box_SF"/>
    <property type="match status" value="1"/>
</dbReference>
<dbReference type="Gene3D" id="1.20.1280.50">
    <property type="match status" value="1"/>
</dbReference>
<dbReference type="InterPro" id="IPR015943">
    <property type="entry name" value="WD40/YVTN_repeat-like_dom_sf"/>
</dbReference>
<sequence length="448" mass="51500">MNAETLEFFKEISDSRAKRAKKRPRAEEVVPDVLVHNVARYLGVEDLGRMMQVSQQFNRVIRNSSDLWNRHYEEMSIEAILPIGKTRVRGYERLRLAHAWAKKGFLRQRNKFRLVIDKKAKDQNSESHNSNSSAISLINTKHLLIMVMNNKLYEYPKAHLREHTSFQPKLIAQIGKGFSKKFTSLDYCSKSKVLLSGFDNGEVGVARLSGKAKDGRGFMQKIIGEEINSVSCVERNFCVTSTDKLEILRLNEKGDWLDRLLSLDNQMRIKKGKFSPDGKKLAVTLAEGYLAFYDVESANSSKVDLLKQVRMLTNAHSFGEVEFFSDHEILTTRHNTVRLYDTRSKELAQKYETQNPYESRTAAGKVFELTSMSSTNFGLMAGSTTGDVFLWDLRNPRSHIRKWNIANELSNERRRLHTQFSNLVITSIEMDVFGAYFISPYSLNWIDI</sequence>
<dbReference type="EMBL" id="OU015568">
    <property type="protein sequence ID" value="CAG5083404.1"/>
    <property type="molecule type" value="Genomic_DNA"/>
</dbReference>
<keyword evidence="3" id="KW-1185">Reference proteome</keyword>
<dbReference type="PROSITE" id="PS50181">
    <property type="entry name" value="FBOX"/>
    <property type="match status" value="1"/>
</dbReference>
<gene>
    <name evidence="2" type="ORF">OKIOD_LOCUS1929</name>
</gene>
<dbReference type="SMART" id="SM00256">
    <property type="entry name" value="FBOX"/>
    <property type="match status" value="1"/>
</dbReference>
<organism evidence="2 3">
    <name type="scientific">Oikopleura dioica</name>
    <name type="common">Tunicate</name>
    <dbReference type="NCBI Taxonomy" id="34765"/>
    <lineage>
        <taxon>Eukaryota</taxon>
        <taxon>Metazoa</taxon>
        <taxon>Chordata</taxon>
        <taxon>Tunicata</taxon>
        <taxon>Appendicularia</taxon>
        <taxon>Copelata</taxon>
        <taxon>Oikopleuridae</taxon>
        <taxon>Oikopleura</taxon>
    </lineage>
</organism>
<name>A0ABN7RUH5_OIKDI</name>
<dbReference type="Gene3D" id="2.130.10.10">
    <property type="entry name" value="YVTN repeat-like/Quinoprotein amine dehydrogenase"/>
    <property type="match status" value="1"/>
</dbReference>
<dbReference type="Proteomes" id="UP001158576">
    <property type="component" value="Chromosome PAR"/>
</dbReference>
<dbReference type="InterPro" id="IPR036047">
    <property type="entry name" value="F-box-like_dom_sf"/>
</dbReference>
<evidence type="ECO:0000313" key="3">
    <source>
        <dbReference type="Proteomes" id="UP001158576"/>
    </source>
</evidence>
<accession>A0ABN7RUH5</accession>
<dbReference type="SUPFAM" id="SSF50978">
    <property type="entry name" value="WD40 repeat-like"/>
    <property type="match status" value="1"/>
</dbReference>
<evidence type="ECO:0000313" key="2">
    <source>
        <dbReference type="EMBL" id="CAG5083404.1"/>
    </source>
</evidence>
<reference evidence="2 3" key="1">
    <citation type="submission" date="2021-04" db="EMBL/GenBank/DDBJ databases">
        <authorList>
            <person name="Bliznina A."/>
        </authorList>
    </citation>
    <scope>NUCLEOTIDE SEQUENCE [LARGE SCALE GENOMIC DNA]</scope>
</reference>
<feature type="domain" description="F-box" evidence="1">
    <location>
        <begin position="24"/>
        <end position="71"/>
    </location>
</feature>